<feature type="region of interest" description="Disordered" evidence="9">
    <location>
        <begin position="679"/>
        <end position="734"/>
    </location>
</feature>
<dbReference type="PANTHER" id="PTHR22780">
    <property type="entry name" value="ADAPTIN, ALPHA/GAMMA/EPSILON"/>
    <property type="match status" value="1"/>
</dbReference>
<dbReference type="InterPro" id="IPR003164">
    <property type="entry name" value="Clathrin_a-adaptin_app_sub_C"/>
</dbReference>
<name>A0A0M5KEN3_ISOGA</name>
<keyword evidence="6 7" id="KW-0168">Coated pit</keyword>
<dbReference type="SUPFAM" id="SSF48371">
    <property type="entry name" value="ARM repeat"/>
    <property type="match status" value="1"/>
</dbReference>
<evidence type="ECO:0000256" key="3">
    <source>
        <dbReference type="ARBA" id="ARBA00022583"/>
    </source>
</evidence>
<dbReference type="GO" id="GO:0072583">
    <property type="term" value="P:clathrin-dependent endocytosis"/>
    <property type="evidence" value="ECO:0007669"/>
    <property type="project" value="InterPro"/>
</dbReference>
<evidence type="ECO:0000256" key="9">
    <source>
        <dbReference type="SAM" id="MobiDB-lite"/>
    </source>
</evidence>
<keyword evidence="4 7" id="KW-0653">Protein transport</keyword>
<dbReference type="Gene3D" id="1.25.10.10">
    <property type="entry name" value="Leucine-rich Repeat Variant"/>
    <property type="match status" value="1"/>
</dbReference>
<dbReference type="Gene3D" id="3.30.310.10">
    <property type="entry name" value="TATA-Binding Protein"/>
    <property type="match status" value="1"/>
</dbReference>
<dbReference type="GO" id="GO:0035615">
    <property type="term" value="F:clathrin adaptor activity"/>
    <property type="evidence" value="ECO:0007669"/>
    <property type="project" value="InterPro"/>
</dbReference>
<evidence type="ECO:0000256" key="8">
    <source>
        <dbReference type="PIRSR" id="PIRSR037091-1"/>
    </source>
</evidence>
<comment type="function">
    <text evidence="7">Adaptins are components of the adaptor complexes which link clathrin to receptors in coated vesicles. Clathrin-associated protein complexes are believed to interact with the cytoplasmic tails of membrane proteins, leading to their selection and concentration.</text>
</comment>
<dbReference type="EMBL" id="KP892627">
    <property type="protein sequence ID" value="ALD47960.1"/>
    <property type="molecule type" value="Genomic_DNA"/>
</dbReference>
<dbReference type="InterPro" id="IPR009028">
    <property type="entry name" value="Coatomer/calthrin_app_sub_C"/>
</dbReference>
<feature type="binding site" evidence="8">
    <location>
        <position position="120"/>
    </location>
    <ligand>
        <name>a 1,2-diacyl-sn-glycero-3-phospho-(1D-myo-inositol-3,4,5-trisphosphate)</name>
        <dbReference type="ChEBI" id="CHEBI:57836"/>
    </ligand>
</feature>
<comment type="similarity">
    <text evidence="7">Belongs to the adaptor complexes large subunit family.</text>
</comment>
<dbReference type="SUPFAM" id="SSF55711">
    <property type="entry name" value="Subdomain of clathrin and coatomer appendage domain"/>
    <property type="match status" value="1"/>
</dbReference>
<keyword evidence="3 7" id="KW-0254">Endocytosis</keyword>
<dbReference type="Pfam" id="PF02296">
    <property type="entry name" value="Alpha_adaptin_C"/>
    <property type="match status" value="1"/>
</dbReference>
<proteinExistence type="inferred from homology"/>
<feature type="compositionally biased region" description="Low complexity" evidence="9">
    <location>
        <begin position="698"/>
        <end position="716"/>
    </location>
</feature>
<dbReference type="GO" id="GO:0030122">
    <property type="term" value="C:AP-2 adaptor complex"/>
    <property type="evidence" value="ECO:0007669"/>
    <property type="project" value="InterPro"/>
</dbReference>
<evidence type="ECO:0000256" key="7">
    <source>
        <dbReference type="PIRNR" id="PIRNR037091"/>
    </source>
</evidence>
<dbReference type="InterPro" id="IPR002553">
    <property type="entry name" value="Clathrin/coatomer_adapt-like_N"/>
</dbReference>
<dbReference type="InterPro" id="IPR016024">
    <property type="entry name" value="ARM-type_fold"/>
</dbReference>
<accession>A0A0M5KEN3</accession>
<evidence type="ECO:0000256" key="4">
    <source>
        <dbReference type="ARBA" id="ARBA00022927"/>
    </source>
</evidence>
<keyword evidence="5 7" id="KW-0472">Membrane</keyword>
<gene>
    <name evidence="11" type="primary">AP2A</name>
</gene>
<feature type="domain" description="Clathrin adaptor alpha/beta/gamma-adaptin appendage Ig-like subdomain" evidence="10">
    <location>
        <begin position="801"/>
        <end position="910"/>
    </location>
</feature>
<dbReference type="Pfam" id="PF02883">
    <property type="entry name" value="Alpha_adaptinC2"/>
    <property type="match status" value="1"/>
</dbReference>
<evidence type="ECO:0000313" key="11">
    <source>
        <dbReference type="EMBL" id="ALD47960.1"/>
    </source>
</evidence>
<feature type="binding site" evidence="8">
    <location>
        <begin position="78"/>
        <end position="79"/>
    </location>
    <ligand>
        <name>a 1,2-diacyl-sn-glycero-3-phospho-(1D-myo-inositol-3,4,5-trisphosphate)</name>
        <dbReference type="ChEBI" id="CHEBI:57836"/>
    </ligand>
</feature>
<sequence length="1040" mass="114002">MASTASSPPALRAVRTLVARGGGTHYLQQRPRRLAEAVAWLLRIPSRRSLKGRCEQHAHAPPIGCTGLGRCRATMAMRGLTVFISDLRNCSTKEQEEKRVEKEMAHIRSKFRSDSNMNGYNRKKYVWKILYMYMLGYEVDFGHMEAVKLISSQRYSEKSVGYAWCALMLREGDALLRLFINSIRVDLISRNDNAACLALNAICNVGGEEFAETLSSNVIELLTNNFTKTYVRKKAALTTLRLYRKSNDILRAEEWADKILQLFDEKNIGLLTSVTSLVLGILAVDSTGWEGASNKAARTLTRLVLNKDYSNDYLYYGIPTPWLQIKLLRVLQHFPPPAEHALKLRVSEVLQKIISGTEVTKNVNKNNATHAVLFEAINLSIHLGSHGQTLQQCINLLGRFISIREANIRYLGLETMARLSEVQPETLEGLKKHHSTILFSLKDPDISIRRRALDLVYAMCDMASVKETVSELLVYLAVADAGIKEELVLKIAILSERFASDYAWYVDVIIQLIKSAGDYVADEIWYRVVQIVTNQGDDLQKHATEAAWRSFNEEPYPHKTLVKVTGYILGEFGHMISDRPGSRPAQQLQALHRHYTSSEPEVRALLLNTYIKLAHTYSEVAPQVAEIMEHYSAAMDQEVQQRAAEYISLSAPGMAEIKGTVLEMMPHFTERESIVHKTLTSKSQQEGAAVPPPRADARTAPDTPATAPARTAPAPDLLGGLDEPSPPAASSAADLLGGLDLGGVPEPPTARSSAAPDLLGLLEAVESPTLAAGVDLLGGMGRGGGAVASTVAVGAPTPLWIALCMRNHGVLFEDATVQIGVKMEFQGHQGRLGLFFGNKTQAPLMSLATALSPCPQLAVQVSSLAPTLAPGQQLQQTFMIDCLQAFGEPPQLSVRFMSSGTPVQLLMRLPVPPSKFFAPLNVNGPDFFRRWKTLEGKEAQKTFKLKTSPLPPPEVERVAAEGLRLAVLRGVDPNTANFVMAGWIVTKGHAQPQSDEASVLMRLEINATAGMCRTSVRAISAELVSSVVGLVESQLAVPGA</sequence>
<dbReference type="InterPro" id="IPR013041">
    <property type="entry name" value="Clathrin_app_Ig-like_sf"/>
</dbReference>
<dbReference type="AlphaFoldDB" id="A0A0M5KEN3"/>
<comment type="subcellular location">
    <subcellularLocation>
        <location evidence="1">Membrane</location>
        <location evidence="1">Coated pit</location>
        <topology evidence="1">Peripheral membrane protein</topology>
        <orientation evidence="1">Cytoplasmic side</orientation>
    </subcellularLocation>
</comment>
<evidence type="ECO:0000256" key="1">
    <source>
        <dbReference type="ARBA" id="ARBA00004277"/>
    </source>
</evidence>
<dbReference type="Pfam" id="PF01602">
    <property type="entry name" value="Adaptin_N"/>
    <property type="match status" value="1"/>
</dbReference>
<evidence type="ECO:0000256" key="2">
    <source>
        <dbReference type="ARBA" id="ARBA00022448"/>
    </source>
</evidence>
<dbReference type="SMART" id="SM00809">
    <property type="entry name" value="Alpha_adaptinC2"/>
    <property type="match status" value="1"/>
</dbReference>
<keyword evidence="2 7" id="KW-0813">Transport</keyword>
<organism evidence="11">
    <name type="scientific">Isochrysis galbana</name>
    <name type="common">Marine planktonic alga</name>
    <dbReference type="NCBI Taxonomy" id="37099"/>
    <lineage>
        <taxon>Eukaryota</taxon>
        <taxon>Haptista</taxon>
        <taxon>Haptophyta</taxon>
        <taxon>Prymnesiophyceae</taxon>
        <taxon>Isochrysidales</taxon>
        <taxon>Isochrysidaceae</taxon>
        <taxon>Isochrysis</taxon>
    </lineage>
</organism>
<dbReference type="InterPro" id="IPR017104">
    <property type="entry name" value="AP2_complex_asu"/>
</dbReference>
<feature type="binding site" evidence="8">
    <location>
        <begin position="124"/>
        <end position="128"/>
    </location>
    <ligand>
        <name>a 1,2-diacyl-sn-glycero-3-phospho-(1D-myo-inositol-3,4,5-trisphosphate)</name>
        <dbReference type="ChEBI" id="CHEBI:57836"/>
    </ligand>
</feature>
<evidence type="ECO:0000256" key="5">
    <source>
        <dbReference type="ARBA" id="ARBA00023136"/>
    </source>
</evidence>
<evidence type="ECO:0000259" key="10">
    <source>
        <dbReference type="SMART" id="SM00809"/>
    </source>
</evidence>
<dbReference type="PIRSF" id="PIRSF037091">
    <property type="entry name" value="AP2_complex_alpha"/>
    <property type="match status" value="1"/>
</dbReference>
<dbReference type="InterPro" id="IPR011989">
    <property type="entry name" value="ARM-like"/>
</dbReference>
<reference evidence="11" key="1">
    <citation type="journal article" date="2015" name="Protist">
        <title>Losses, Expansions, and Novel Subunit Discovery of Adaptor Protein Complexes in Haptophyte Algae.</title>
        <authorList>
            <person name="Lee L.J.Y."/>
            <person name="Klute M.J."/>
            <person name="Herman E.K."/>
            <person name="Read B."/>
            <person name="Dacks J.B."/>
        </authorList>
    </citation>
    <scope>NUCLEOTIDE SEQUENCE</scope>
</reference>
<dbReference type="SUPFAM" id="SSF49348">
    <property type="entry name" value="Clathrin adaptor appendage domain"/>
    <property type="match status" value="1"/>
</dbReference>
<dbReference type="Gene3D" id="2.60.40.1230">
    <property type="match status" value="1"/>
</dbReference>
<evidence type="ECO:0000256" key="6">
    <source>
        <dbReference type="ARBA" id="ARBA00023176"/>
    </source>
</evidence>
<protein>
    <recommendedName>
        <fullName evidence="7">AP-2 complex subunit alpha</fullName>
    </recommendedName>
</protein>
<dbReference type="GO" id="GO:0006886">
    <property type="term" value="P:intracellular protein transport"/>
    <property type="evidence" value="ECO:0007669"/>
    <property type="project" value="UniProtKB-UniRule"/>
</dbReference>
<dbReference type="InterPro" id="IPR012295">
    <property type="entry name" value="TBP_dom_sf"/>
</dbReference>
<feature type="binding site" evidence="8">
    <location>
        <position position="110"/>
    </location>
    <ligand>
        <name>a 1,2-diacyl-sn-glycero-3-phospho-(1D-myo-inositol-3,4,5-trisphosphate)</name>
        <dbReference type="ChEBI" id="CHEBI:57836"/>
    </ligand>
</feature>
<dbReference type="InterPro" id="IPR008152">
    <property type="entry name" value="Clathrin_a/b/g-adaptin_app_Ig"/>
</dbReference>
<dbReference type="InterPro" id="IPR050840">
    <property type="entry name" value="Adaptor_Complx_Large_Subunit"/>
</dbReference>